<evidence type="ECO:0000313" key="3">
    <source>
        <dbReference type="Proteomes" id="UP001390339"/>
    </source>
</evidence>
<gene>
    <name evidence="2" type="ORF">PGQ11_007431</name>
</gene>
<proteinExistence type="predicted"/>
<reference evidence="2 3" key="1">
    <citation type="journal article" date="2024" name="IMA Fungus">
        <title>Apiospora arundinis, a panoply of carbohydrate-active enzymes and secondary metabolites.</title>
        <authorList>
            <person name="Sorensen T."/>
            <person name="Petersen C."/>
            <person name="Muurmann A.T."/>
            <person name="Christiansen J.V."/>
            <person name="Brundto M.L."/>
            <person name="Overgaard C.K."/>
            <person name="Boysen A.T."/>
            <person name="Wollenberg R.D."/>
            <person name="Larsen T.O."/>
            <person name="Sorensen J.L."/>
            <person name="Nielsen K.L."/>
            <person name="Sondergaard T.E."/>
        </authorList>
    </citation>
    <scope>NUCLEOTIDE SEQUENCE [LARGE SCALE GENOMIC DNA]</scope>
    <source>
        <strain evidence="2 3">AAU 773</strain>
    </source>
</reference>
<dbReference type="Proteomes" id="UP001390339">
    <property type="component" value="Unassembled WGS sequence"/>
</dbReference>
<name>A0ABR2IWL8_9PEZI</name>
<keyword evidence="3" id="KW-1185">Reference proteome</keyword>
<feature type="region of interest" description="Disordered" evidence="1">
    <location>
        <begin position="38"/>
        <end position="97"/>
    </location>
</feature>
<comment type="caution">
    <text evidence="2">The sequence shown here is derived from an EMBL/GenBank/DDBJ whole genome shotgun (WGS) entry which is preliminary data.</text>
</comment>
<evidence type="ECO:0000313" key="2">
    <source>
        <dbReference type="EMBL" id="KAK8868853.1"/>
    </source>
</evidence>
<evidence type="ECO:0000256" key="1">
    <source>
        <dbReference type="SAM" id="MobiDB-lite"/>
    </source>
</evidence>
<sequence length="140" mass="14944">MATRASKFQLKALDVLLPSNIGGPSLLASHITATPVGARQFSTAPSTLGSTSQPSSGSSSSDHKEKQQQRQEQQDSVGNQDTKELKPTATRKKTIAELDAEMMKKMSGIAGDGGSAGIEYEDGQPVSMKRGVKNNMFRYI</sequence>
<organism evidence="2 3">
    <name type="scientific">Apiospora arundinis</name>
    <dbReference type="NCBI Taxonomy" id="335852"/>
    <lineage>
        <taxon>Eukaryota</taxon>
        <taxon>Fungi</taxon>
        <taxon>Dikarya</taxon>
        <taxon>Ascomycota</taxon>
        <taxon>Pezizomycotina</taxon>
        <taxon>Sordariomycetes</taxon>
        <taxon>Xylariomycetidae</taxon>
        <taxon>Amphisphaeriales</taxon>
        <taxon>Apiosporaceae</taxon>
        <taxon>Apiospora</taxon>
    </lineage>
</organism>
<protein>
    <submittedName>
        <fullName evidence="2">Uncharacterized protein</fullName>
    </submittedName>
</protein>
<feature type="compositionally biased region" description="Basic and acidic residues" evidence="1">
    <location>
        <begin position="61"/>
        <end position="73"/>
    </location>
</feature>
<dbReference type="EMBL" id="JAPCWZ010000004">
    <property type="protein sequence ID" value="KAK8868853.1"/>
    <property type="molecule type" value="Genomic_DNA"/>
</dbReference>
<accession>A0ABR2IWL8</accession>
<feature type="compositionally biased region" description="Low complexity" evidence="1">
    <location>
        <begin position="45"/>
        <end position="60"/>
    </location>
</feature>